<dbReference type="PRINTS" id="PR01037">
    <property type="entry name" value="TCRTETOQM"/>
</dbReference>
<dbReference type="InterPro" id="IPR031157">
    <property type="entry name" value="G_TR_CS"/>
</dbReference>
<sequence>MTTLNLGILAHVDAGKTSLTERLLYAAGVIDEVGSVDAGSTQTDSLALERQRGITIKAAVVSFPIDDVTVNLIDTPGHPDFIAEVERVLSVLDGAVLVVSAVEGVQAQTRVLMRALKRLEIPTLIFVNKIDRRGADPDRVLANIAERLTPAVVPMGDLAGASRIVEQLAERNDQFLRAYVDGARLGDDVIRRELAAQTRRALVHPVFAGSAITGAGTPELTRGIASLLPARTGDVDGPVSGTVFKVERGSAGEKVAYVRLFSGTVHTRERLPFGDGHEGKVTGINVFAQGSVPQRSEVSAGEIGKLTGLAEIQIGDAVGLPASNAPRQQFSPPTLETVVVPRERSEKGRLHTALAQLAEQDPLINLRQDDVRNELYLSLYGEVQKEVIEATLASEYGVAVEFRETTTICVERPSGCGAAVDFMGDDDNPYRATVGLRVAPLPVGSGVRFGLEVELGSLPYSFIRATEETVRKTLAQGLHGWQVTDIEVLMTHSGFTPPPPYGFSKWSSTAGDFRHLTPLVLMDALAEAGVRVYEPTHRFFLEIPGDALGPIQPLLGRLGAVPLSQDLRGAVAVVEGLIPAAQVDSLQRQLPELTHGEGVLESSFDHYDPVRGALPSRPRTDHNPLDRRQYLRVVKRVMRQGLEG</sequence>
<evidence type="ECO:0000313" key="6">
    <source>
        <dbReference type="Proteomes" id="UP001595699"/>
    </source>
</evidence>
<dbReference type="InterPro" id="IPR000795">
    <property type="entry name" value="T_Tr_GTP-bd_dom"/>
</dbReference>
<accession>A0ABV7YDU0</accession>
<feature type="domain" description="Tr-type G" evidence="4">
    <location>
        <begin position="1"/>
        <end position="239"/>
    </location>
</feature>
<proteinExistence type="predicted"/>
<dbReference type="InterPro" id="IPR027417">
    <property type="entry name" value="P-loop_NTPase"/>
</dbReference>
<dbReference type="Gene3D" id="3.30.70.870">
    <property type="entry name" value="Elongation Factor G (Translational Gtpase), domain 3"/>
    <property type="match status" value="1"/>
</dbReference>
<dbReference type="Proteomes" id="UP001595699">
    <property type="component" value="Unassembled WGS sequence"/>
</dbReference>
<dbReference type="PROSITE" id="PS00301">
    <property type="entry name" value="G_TR_1"/>
    <property type="match status" value="1"/>
</dbReference>
<protein>
    <submittedName>
        <fullName evidence="5">TetM/TetW/TetO/TetS family tetracycline resistance ribosomal protection protein</fullName>
    </submittedName>
</protein>
<dbReference type="Gene3D" id="2.40.30.10">
    <property type="entry name" value="Translation factors"/>
    <property type="match status" value="1"/>
</dbReference>
<dbReference type="PRINTS" id="PR00315">
    <property type="entry name" value="ELONGATNFCT"/>
</dbReference>
<dbReference type="SUPFAM" id="SSF54980">
    <property type="entry name" value="EF-G C-terminal domain-like"/>
    <property type="match status" value="2"/>
</dbReference>
<organism evidence="5 6">
    <name type="scientific">Tenggerimyces flavus</name>
    <dbReference type="NCBI Taxonomy" id="1708749"/>
    <lineage>
        <taxon>Bacteria</taxon>
        <taxon>Bacillati</taxon>
        <taxon>Actinomycetota</taxon>
        <taxon>Actinomycetes</taxon>
        <taxon>Propionibacteriales</taxon>
        <taxon>Nocardioidaceae</taxon>
        <taxon>Tenggerimyces</taxon>
    </lineage>
</organism>
<dbReference type="Pfam" id="PF00009">
    <property type="entry name" value="GTP_EFTU"/>
    <property type="match status" value="1"/>
</dbReference>
<keyword evidence="1" id="KW-0547">Nucleotide-binding</keyword>
<keyword evidence="3" id="KW-0342">GTP-binding</keyword>
<reference evidence="6" key="1">
    <citation type="journal article" date="2019" name="Int. J. Syst. Evol. Microbiol.">
        <title>The Global Catalogue of Microorganisms (GCM) 10K type strain sequencing project: providing services to taxonomists for standard genome sequencing and annotation.</title>
        <authorList>
            <consortium name="The Broad Institute Genomics Platform"/>
            <consortium name="The Broad Institute Genome Sequencing Center for Infectious Disease"/>
            <person name="Wu L."/>
            <person name="Ma J."/>
        </authorList>
    </citation>
    <scope>NUCLEOTIDE SEQUENCE [LARGE SCALE GENOMIC DNA]</scope>
    <source>
        <strain evidence="6">CGMCC 4.7241</strain>
    </source>
</reference>
<dbReference type="InterPro" id="IPR035647">
    <property type="entry name" value="EFG_III/V"/>
</dbReference>
<dbReference type="SUPFAM" id="SSF52540">
    <property type="entry name" value="P-loop containing nucleoside triphosphate hydrolases"/>
    <property type="match status" value="1"/>
</dbReference>
<dbReference type="InterPro" id="IPR005517">
    <property type="entry name" value="Transl_elong_EFG/EF2_IV"/>
</dbReference>
<dbReference type="InterPro" id="IPR009000">
    <property type="entry name" value="Transl_B-barrel_sf"/>
</dbReference>
<evidence type="ECO:0000256" key="2">
    <source>
        <dbReference type="ARBA" id="ARBA00022917"/>
    </source>
</evidence>
<dbReference type="SUPFAM" id="SSF50447">
    <property type="entry name" value="Translation proteins"/>
    <property type="match status" value="1"/>
</dbReference>
<dbReference type="InterPro" id="IPR014721">
    <property type="entry name" value="Ribsml_uS5_D2-typ_fold_subgr"/>
</dbReference>
<dbReference type="InterPro" id="IPR041095">
    <property type="entry name" value="EFG_II"/>
</dbReference>
<dbReference type="SUPFAM" id="SSF54211">
    <property type="entry name" value="Ribosomal protein S5 domain 2-like"/>
    <property type="match status" value="1"/>
</dbReference>
<evidence type="ECO:0000256" key="1">
    <source>
        <dbReference type="ARBA" id="ARBA00022741"/>
    </source>
</evidence>
<evidence type="ECO:0000259" key="4">
    <source>
        <dbReference type="PROSITE" id="PS51722"/>
    </source>
</evidence>
<keyword evidence="2" id="KW-0648">Protein biosynthesis</keyword>
<dbReference type="InterPro" id="IPR000640">
    <property type="entry name" value="EFG_V-like"/>
</dbReference>
<dbReference type="InterPro" id="IPR005225">
    <property type="entry name" value="Small_GTP-bd"/>
</dbReference>
<dbReference type="EMBL" id="JBHRZH010000012">
    <property type="protein sequence ID" value="MFC3762234.1"/>
    <property type="molecule type" value="Genomic_DNA"/>
</dbReference>
<dbReference type="Pfam" id="PF03764">
    <property type="entry name" value="EFG_IV"/>
    <property type="match status" value="1"/>
</dbReference>
<comment type="caution">
    <text evidence="5">The sequence shown here is derived from an EMBL/GenBank/DDBJ whole genome shotgun (WGS) entry which is preliminary data.</text>
</comment>
<dbReference type="RefSeq" id="WP_307782581.1">
    <property type="nucleotide sequence ID" value="NZ_JAFBCM010000001.1"/>
</dbReference>
<dbReference type="PROSITE" id="PS51722">
    <property type="entry name" value="G_TR_2"/>
    <property type="match status" value="1"/>
</dbReference>
<dbReference type="NCBIfam" id="TIGR00231">
    <property type="entry name" value="small_GTP"/>
    <property type="match status" value="1"/>
</dbReference>
<dbReference type="Gene3D" id="3.30.230.10">
    <property type="match status" value="1"/>
</dbReference>
<dbReference type="Pfam" id="PF00679">
    <property type="entry name" value="EFG_C"/>
    <property type="match status" value="1"/>
</dbReference>
<dbReference type="Gene3D" id="3.40.50.300">
    <property type="entry name" value="P-loop containing nucleotide triphosphate hydrolases"/>
    <property type="match status" value="1"/>
</dbReference>
<dbReference type="CDD" id="cd04168">
    <property type="entry name" value="TetM_like"/>
    <property type="match status" value="1"/>
</dbReference>
<dbReference type="PANTHER" id="PTHR43261:SF1">
    <property type="entry name" value="RIBOSOME-RELEASING FACTOR 2, MITOCHONDRIAL"/>
    <property type="match status" value="1"/>
</dbReference>
<dbReference type="SMART" id="SM00889">
    <property type="entry name" value="EFG_IV"/>
    <property type="match status" value="1"/>
</dbReference>
<keyword evidence="6" id="KW-1185">Reference proteome</keyword>
<dbReference type="Pfam" id="PF14492">
    <property type="entry name" value="EFG_III"/>
    <property type="match status" value="1"/>
</dbReference>
<evidence type="ECO:0000256" key="3">
    <source>
        <dbReference type="ARBA" id="ARBA00023134"/>
    </source>
</evidence>
<dbReference type="Pfam" id="PF22042">
    <property type="entry name" value="EF-G_D2"/>
    <property type="match status" value="1"/>
</dbReference>
<evidence type="ECO:0000313" key="5">
    <source>
        <dbReference type="EMBL" id="MFC3762234.1"/>
    </source>
</evidence>
<gene>
    <name evidence="5" type="ORF">ACFOUW_15435</name>
</gene>
<dbReference type="InterPro" id="IPR020568">
    <property type="entry name" value="Ribosomal_Su5_D2-typ_SF"/>
</dbReference>
<dbReference type="InterPro" id="IPR053905">
    <property type="entry name" value="EF-G-like_DII"/>
</dbReference>
<name>A0ABV7YDU0_9ACTN</name>
<dbReference type="PANTHER" id="PTHR43261">
    <property type="entry name" value="TRANSLATION ELONGATION FACTOR G-RELATED"/>
    <property type="match status" value="1"/>
</dbReference>